<dbReference type="EMBL" id="NHYE01005543">
    <property type="protein sequence ID" value="PPQ70376.1"/>
    <property type="molecule type" value="Genomic_DNA"/>
</dbReference>
<dbReference type="AlphaFoldDB" id="A0A409VVT5"/>
<dbReference type="InterPro" id="IPR036047">
    <property type="entry name" value="F-box-like_dom_sf"/>
</dbReference>
<sequence>MQLRTRYSNNHHLSLPLELWHECLAYLPMTDLKNLSLACQLLNSITIPVIFESINYKCLVIYNEGNCSTILQRMRDDLQQTANALKEFAETPKYSPLVRKLTVSYSCQVVLITPDKPVFQEKKTYKTFLDAFIVCLERFPNLKNVEIRGLQWKINKKMLDALARRCPLDAITFTGLSFGPHNIQQLISAKRICIDCRDTFKPVPPISRARILNVFSGENLESLAVWSAPYARRLFRALAECGRLERLAGISVCIRAEDLVDFYALLPSCPNVKRMQVRLVGDGPCTPPPMSAVPLVESFHGSEEVAAAIVPGRPVRNVVIDERHSTASRFRANPGRCLLPLSRSAGPVVQLSIESAECTKHVMECLEDYFPSLKALDISLEKRTLPGEDPDFLDFPGACGRVDEGGYASSCADAYEDPIGGGQDVKRSSHFCYVHFHTDYFDLLSSVAAKKIVIPSSLQILSLHEEIYVDMFQIYCLPTSNTDEQLYVERFGAPYSASRAQDILSQISRLYPRLERIIVCQQGQGGIHWTRKNDGRWSYKTEFSLAQLQAEMFEGAPQNLFIASSEFEHSFFADTLPFTS</sequence>
<evidence type="ECO:0000313" key="3">
    <source>
        <dbReference type="Proteomes" id="UP000284706"/>
    </source>
</evidence>
<proteinExistence type="predicted"/>
<accession>A0A409VVT5</accession>
<dbReference type="STRING" id="231916.A0A409VVT5"/>
<comment type="caution">
    <text evidence="2">The sequence shown here is derived from an EMBL/GenBank/DDBJ whole genome shotgun (WGS) entry which is preliminary data.</text>
</comment>
<protein>
    <recommendedName>
        <fullName evidence="1">F-box domain-containing protein</fullName>
    </recommendedName>
</protein>
<gene>
    <name evidence="2" type="ORF">CVT26_013841</name>
</gene>
<dbReference type="Pfam" id="PF00646">
    <property type="entry name" value="F-box"/>
    <property type="match status" value="1"/>
</dbReference>
<feature type="domain" description="F-box" evidence="1">
    <location>
        <begin position="13"/>
        <end position="45"/>
    </location>
</feature>
<dbReference type="Proteomes" id="UP000284706">
    <property type="component" value="Unassembled WGS sequence"/>
</dbReference>
<evidence type="ECO:0000313" key="2">
    <source>
        <dbReference type="EMBL" id="PPQ70376.1"/>
    </source>
</evidence>
<dbReference type="InParanoid" id="A0A409VVT5"/>
<keyword evidence="3" id="KW-1185">Reference proteome</keyword>
<dbReference type="SUPFAM" id="SSF81383">
    <property type="entry name" value="F-box domain"/>
    <property type="match status" value="1"/>
</dbReference>
<evidence type="ECO:0000259" key="1">
    <source>
        <dbReference type="Pfam" id="PF00646"/>
    </source>
</evidence>
<reference evidence="2 3" key="1">
    <citation type="journal article" date="2018" name="Evol. Lett.">
        <title>Horizontal gene cluster transfer increased hallucinogenic mushroom diversity.</title>
        <authorList>
            <person name="Reynolds H.T."/>
            <person name="Vijayakumar V."/>
            <person name="Gluck-Thaler E."/>
            <person name="Korotkin H.B."/>
            <person name="Matheny P.B."/>
            <person name="Slot J.C."/>
        </authorList>
    </citation>
    <scope>NUCLEOTIDE SEQUENCE [LARGE SCALE GENOMIC DNA]</scope>
    <source>
        <strain evidence="2 3">SRW20</strain>
    </source>
</reference>
<organism evidence="2 3">
    <name type="scientific">Gymnopilus dilepis</name>
    <dbReference type="NCBI Taxonomy" id="231916"/>
    <lineage>
        <taxon>Eukaryota</taxon>
        <taxon>Fungi</taxon>
        <taxon>Dikarya</taxon>
        <taxon>Basidiomycota</taxon>
        <taxon>Agaricomycotina</taxon>
        <taxon>Agaricomycetes</taxon>
        <taxon>Agaricomycetidae</taxon>
        <taxon>Agaricales</taxon>
        <taxon>Agaricineae</taxon>
        <taxon>Hymenogastraceae</taxon>
        <taxon>Gymnopilus</taxon>
    </lineage>
</organism>
<dbReference type="OrthoDB" id="3116675at2759"/>
<dbReference type="InterPro" id="IPR001810">
    <property type="entry name" value="F-box_dom"/>
</dbReference>
<name>A0A409VVT5_9AGAR</name>